<dbReference type="InterPro" id="IPR029063">
    <property type="entry name" value="SAM-dependent_MTases_sf"/>
</dbReference>
<comment type="caution">
    <text evidence="5">The sequence shown here is derived from an EMBL/GenBank/DDBJ whole genome shotgun (WGS) entry which is preliminary data.</text>
</comment>
<dbReference type="GO" id="GO:0008168">
    <property type="term" value="F:methyltransferase activity"/>
    <property type="evidence" value="ECO:0007669"/>
    <property type="project" value="UniProtKB-KW"/>
</dbReference>
<dbReference type="RefSeq" id="WP_122164224.1">
    <property type="nucleotide sequence ID" value="NZ_JAMOIB010000001.1"/>
</dbReference>
<dbReference type="GO" id="GO:0032259">
    <property type="term" value="P:methylation"/>
    <property type="evidence" value="ECO:0007669"/>
    <property type="project" value="UniProtKB-KW"/>
</dbReference>
<dbReference type="Gene3D" id="3.40.50.150">
    <property type="entry name" value="Vaccinia Virus protein VP39"/>
    <property type="match status" value="1"/>
</dbReference>
<evidence type="ECO:0000259" key="4">
    <source>
        <dbReference type="Pfam" id="PF05050"/>
    </source>
</evidence>
<dbReference type="Gene3D" id="3.40.50.2000">
    <property type="entry name" value="Glycogen Phosphorylase B"/>
    <property type="match status" value="1"/>
</dbReference>
<evidence type="ECO:0000259" key="3">
    <source>
        <dbReference type="Pfam" id="PF00534"/>
    </source>
</evidence>
<accession>A0A3M2HVG8</accession>
<evidence type="ECO:0000313" key="6">
    <source>
        <dbReference type="Proteomes" id="UP000269774"/>
    </source>
</evidence>
<dbReference type="EMBL" id="RFFM01000001">
    <property type="protein sequence ID" value="RMH92275.1"/>
    <property type="molecule type" value="Genomic_DNA"/>
</dbReference>
<evidence type="ECO:0000256" key="1">
    <source>
        <dbReference type="ARBA" id="ARBA00022679"/>
    </source>
</evidence>
<feature type="domain" description="Methyltransferase FkbM" evidence="4">
    <location>
        <begin position="29"/>
        <end position="172"/>
    </location>
</feature>
<dbReference type="SUPFAM" id="SSF53335">
    <property type="entry name" value="S-adenosyl-L-methionine-dependent methyltransferases"/>
    <property type="match status" value="1"/>
</dbReference>
<keyword evidence="6" id="KW-1185">Reference proteome</keyword>
<dbReference type="InterPro" id="IPR006342">
    <property type="entry name" value="FkbM_mtfrase"/>
</dbReference>
<dbReference type="NCBIfam" id="TIGR01444">
    <property type="entry name" value="fkbM_fam"/>
    <property type="match status" value="1"/>
</dbReference>
<organism evidence="5 6">
    <name type="scientific">Stutzerimonas zhaodongensis</name>
    <dbReference type="NCBI Taxonomy" id="1176257"/>
    <lineage>
        <taxon>Bacteria</taxon>
        <taxon>Pseudomonadati</taxon>
        <taxon>Pseudomonadota</taxon>
        <taxon>Gammaproteobacteria</taxon>
        <taxon>Pseudomonadales</taxon>
        <taxon>Pseudomonadaceae</taxon>
        <taxon>Stutzerimonas</taxon>
    </lineage>
</organism>
<dbReference type="GO" id="GO:0016757">
    <property type="term" value="F:glycosyltransferase activity"/>
    <property type="evidence" value="ECO:0007669"/>
    <property type="project" value="InterPro"/>
</dbReference>
<proteinExistence type="predicted"/>
<keyword evidence="5" id="KW-0489">Methyltransferase</keyword>
<dbReference type="Pfam" id="PF00534">
    <property type="entry name" value="Glycos_transf_1"/>
    <property type="match status" value="1"/>
</dbReference>
<protein>
    <submittedName>
        <fullName evidence="5">FkbM family methyltransferase</fullName>
    </submittedName>
</protein>
<dbReference type="SUPFAM" id="SSF53756">
    <property type="entry name" value="UDP-Glycosyltransferase/glycogen phosphorylase"/>
    <property type="match status" value="1"/>
</dbReference>
<feature type="region of interest" description="Disordered" evidence="2">
    <location>
        <begin position="240"/>
        <end position="265"/>
    </location>
</feature>
<dbReference type="AlphaFoldDB" id="A0A3M2HVG8"/>
<sequence length="739" mass="83024">MSFISYAQNFEDVMLWRALKYVENGFYIDVGANDPSIDSVTKAFYERGWHGINIEPLPSHHADLLAERPRDINLQCAAGAFSGEIEIWDCDIRGWATASVNVAAQHIANGQTGIYHKVPVYRLSEICDLYVTGEIHFLKIDVEGFERSVIEGADFFRFRPWILVIEATLPNSIEEIHYEWEIDVLSADYLLAYADGLNRFYVANEHTELLSSLRYPPNVFDKFMRFEQLTSEIKAQQADADARQAESKAQQAEANARQAEATARQAEAAAQQAESKFKLAEARCKHAEAKLNAIYLSRSWRATHWVRWLSYQASALSEQGVTARFKSIGKRLRNVCLLAHLRRSSINAQLARSSASIHLALDMYVLGQGVKTGVYRVCDELFQRLANRSEFDARYLIRSSTRAGSLKYLDEHDMRGPQLPEDVQNPSNAVDILLSPFGVAPQSWRNDRDVRHAHIIYDLIAVRRPEYFTAEASSEVHQIIESLTTETLIFAISEYTKQDLLNYRKDLSPEQITVIPLAAGEQFSPCADSVKIDAVRTRYSIPMGAPYILSLATLEIRKNLNRVVESYVLYMNENPSSELYLVLAGMSGWKLDSLNQSILSSGRWRHRIILTGFVEDRDLSALYSGALCFIYLSQFEGFGLPPLEAMACGTPVICSNNSSLPEVVGSAGVLIDADDVASAVASLTAIVTQPGLRLRLSEQGLERAKLFTWEKCELVVLEALRDFSLRKPSTSFQDGLVLE</sequence>
<dbReference type="CDD" id="cd03809">
    <property type="entry name" value="GT4_MtfB-like"/>
    <property type="match status" value="1"/>
</dbReference>
<gene>
    <name evidence="5" type="ORF">EA797_06040</name>
</gene>
<keyword evidence="1 5" id="KW-0808">Transferase</keyword>
<feature type="domain" description="Glycosyl transferase family 1" evidence="3">
    <location>
        <begin position="536"/>
        <end position="701"/>
    </location>
</feature>
<dbReference type="Pfam" id="PF05050">
    <property type="entry name" value="Methyltransf_21"/>
    <property type="match status" value="1"/>
</dbReference>
<reference evidence="5 6" key="1">
    <citation type="submission" date="2018-10" db="EMBL/GenBank/DDBJ databases">
        <title>Pseudomonas zhaodongensis NEAU-ST5-21(T) genome.</title>
        <authorList>
            <person name="Peng J."/>
            <person name="Liu Z.-P."/>
        </authorList>
    </citation>
    <scope>NUCLEOTIDE SEQUENCE [LARGE SCALE GENOMIC DNA]</scope>
    <source>
        <strain evidence="5 6">NEAU-ST5-21</strain>
    </source>
</reference>
<dbReference type="InterPro" id="IPR001296">
    <property type="entry name" value="Glyco_trans_1"/>
</dbReference>
<name>A0A3M2HVG8_9GAMM</name>
<feature type="compositionally biased region" description="Low complexity" evidence="2">
    <location>
        <begin position="249"/>
        <end position="265"/>
    </location>
</feature>
<dbReference type="GO" id="GO:0009103">
    <property type="term" value="P:lipopolysaccharide biosynthetic process"/>
    <property type="evidence" value="ECO:0007669"/>
    <property type="project" value="TreeGrafter"/>
</dbReference>
<dbReference type="Proteomes" id="UP000269774">
    <property type="component" value="Unassembled WGS sequence"/>
</dbReference>
<dbReference type="PANTHER" id="PTHR46401:SF2">
    <property type="entry name" value="GLYCOSYLTRANSFERASE WBBK-RELATED"/>
    <property type="match status" value="1"/>
</dbReference>
<evidence type="ECO:0000313" key="5">
    <source>
        <dbReference type="EMBL" id="RMH92275.1"/>
    </source>
</evidence>
<dbReference type="PANTHER" id="PTHR46401">
    <property type="entry name" value="GLYCOSYLTRANSFERASE WBBK-RELATED"/>
    <property type="match status" value="1"/>
</dbReference>
<dbReference type="OrthoDB" id="9810122at2"/>
<evidence type="ECO:0000256" key="2">
    <source>
        <dbReference type="SAM" id="MobiDB-lite"/>
    </source>
</evidence>